<keyword evidence="2 4" id="KW-0863">Zinc-finger</keyword>
<evidence type="ECO:0000256" key="2">
    <source>
        <dbReference type="ARBA" id="ARBA00022771"/>
    </source>
</evidence>
<dbReference type="InterPro" id="IPR002893">
    <property type="entry name" value="Znf_MYND"/>
</dbReference>
<evidence type="ECO:0000313" key="7">
    <source>
        <dbReference type="Proteomes" id="UP000807469"/>
    </source>
</evidence>
<dbReference type="EMBL" id="MU155138">
    <property type="protein sequence ID" value="KAF9485113.1"/>
    <property type="molecule type" value="Genomic_DNA"/>
</dbReference>
<evidence type="ECO:0000259" key="5">
    <source>
        <dbReference type="PROSITE" id="PS50865"/>
    </source>
</evidence>
<dbReference type="Proteomes" id="UP000807469">
    <property type="component" value="Unassembled WGS sequence"/>
</dbReference>
<feature type="domain" description="MYND-type" evidence="5">
    <location>
        <begin position="50"/>
        <end position="92"/>
    </location>
</feature>
<dbReference type="InterPro" id="IPR052839">
    <property type="entry name" value="Mito_gene_expr_regulator"/>
</dbReference>
<sequence>MSADHLNMLILARKLEIGSTLVLKHPIEAFMYTQSTKDIKKKIKGMRRICMRCKAVETKEKHFKACARCQGSFYCSKECQKSDWLASHKANCVETQKKKRVERLIGALIANNNFFGFLKIAIILRLGLHTAPLPAEPFTALVPLVVEPEDILDFARLHGDLPPRTTTNPAQKMKGMLQVGGAFASPESPELKEKRLDLIRELLGAHPATFEPGSMFGIVCFSMGDPATIIEVPTIISPELMAIATQAVPFVQTITDVTREHTATLPLHFFSCVEYINTTIRRDTDNRLLLREKMTEDDEKIITQSATDYDRRGEGGFGCRIIDLRIKNEYIYQPILKDPEKEI</sequence>
<dbReference type="PROSITE" id="PS50865">
    <property type="entry name" value="ZF_MYND_2"/>
    <property type="match status" value="1"/>
</dbReference>
<dbReference type="PANTHER" id="PTHR46920:SF1">
    <property type="entry name" value="PROTEIN MSS51 HOMOLOG, MITOCHONDRIAL-RELATED"/>
    <property type="match status" value="1"/>
</dbReference>
<dbReference type="PANTHER" id="PTHR46920">
    <property type="match status" value="1"/>
</dbReference>
<keyword evidence="7" id="KW-1185">Reference proteome</keyword>
<keyword evidence="1" id="KW-0479">Metal-binding</keyword>
<proteinExistence type="predicted"/>
<dbReference type="OrthoDB" id="3071718at2759"/>
<dbReference type="SUPFAM" id="SSF144232">
    <property type="entry name" value="HIT/MYND zinc finger-like"/>
    <property type="match status" value="1"/>
</dbReference>
<protein>
    <recommendedName>
        <fullName evidence="5">MYND-type domain-containing protein</fullName>
    </recommendedName>
</protein>
<dbReference type="Gene3D" id="6.10.140.2220">
    <property type="match status" value="1"/>
</dbReference>
<dbReference type="PROSITE" id="PS01360">
    <property type="entry name" value="ZF_MYND_1"/>
    <property type="match status" value="1"/>
</dbReference>
<dbReference type="AlphaFoldDB" id="A0A9P5ZDF4"/>
<organism evidence="6 7">
    <name type="scientific">Pholiota conissans</name>
    <dbReference type="NCBI Taxonomy" id="109636"/>
    <lineage>
        <taxon>Eukaryota</taxon>
        <taxon>Fungi</taxon>
        <taxon>Dikarya</taxon>
        <taxon>Basidiomycota</taxon>
        <taxon>Agaricomycotina</taxon>
        <taxon>Agaricomycetes</taxon>
        <taxon>Agaricomycetidae</taxon>
        <taxon>Agaricales</taxon>
        <taxon>Agaricineae</taxon>
        <taxon>Strophariaceae</taxon>
        <taxon>Pholiota</taxon>
    </lineage>
</organism>
<evidence type="ECO:0000313" key="6">
    <source>
        <dbReference type="EMBL" id="KAF9485113.1"/>
    </source>
</evidence>
<name>A0A9P5ZDF4_9AGAR</name>
<evidence type="ECO:0000256" key="1">
    <source>
        <dbReference type="ARBA" id="ARBA00022723"/>
    </source>
</evidence>
<dbReference type="InterPro" id="IPR058518">
    <property type="entry name" value="DUF8205"/>
</dbReference>
<reference evidence="6" key="1">
    <citation type="submission" date="2020-11" db="EMBL/GenBank/DDBJ databases">
        <authorList>
            <consortium name="DOE Joint Genome Institute"/>
            <person name="Ahrendt S."/>
            <person name="Riley R."/>
            <person name="Andreopoulos W."/>
            <person name="Labutti K."/>
            <person name="Pangilinan J."/>
            <person name="Ruiz-Duenas F.J."/>
            <person name="Barrasa J.M."/>
            <person name="Sanchez-Garcia M."/>
            <person name="Camarero S."/>
            <person name="Miyauchi S."/>
            <person name="Serrano A."/>
            <person name="Linde D."/>
            <person name="Babiker R."/>
            <person name="Drula E."/>
            <person name="Ayuso-Fernandez I."/>
            <person name="Pacheco R."/>
            <person name="Padilla G."/>
            <person name="Ferreira P."/>
            <person name="Barriuso J."/>
            <person name="Kellner H."/>
            <person name="Castanera R."/>
            <person name="Alfaro M."/>
            <person name="Ramirez L."/>
            <person name="Pisabarro A.G."/>
            <person name="Kuo A."/>
            <person name="Tritt A."/>
            <person name="Lipzen A."/>
            <person name="He G."/>
            <person name="Yan M."/>
            <person name="Ng V."/>
            <person name="Cullen D."/>
            <person name="Martin F."/>
            <person name="Rosso M.-N."/>
            <person name="Henrissat B."/>
            <person name="Hibbett D."/>
            <person name="Martinez A.T."/>
            <person name="Grigoriev I.V."/>
        </authorList>
    </citation>
    <scope>NUCLEOTIDE SEQUENCE</scope>
    <source>
        <strain evidence="6">CIRM-BRFM 674</strain>
    </source>
</reference>
<accession>A0A9P5ZDF4</accession>
<dbReference type="Pfam" id="PF26632">
    <property type="entry name" value="DUF8205"/>
    <property type="match status" value="1"/>
</dbReference>
<dbReference type="GO" id="GO:0008270">
    <property type="term" value="F:zinc ion binding"/>
    <property type="evidence" value="ECO:0007669"/>
    <property type="project" value="UniProtKB-KW"/>
</dbReference>
<gene>
    <name evidence="6" type="ORF">BDN70DRAFT_871824</name>
</gene>
<keyword evidence="3" id="KW-0862">Zinc</keyword>
<evidence type="ECO:0000256" key="3">
    <source>
        <dbReference type="ARBA" id="ARBA00022833"/>
    </source>
</evidence>
<dbReference type="Pfam" id="PF01753">
    <property type="entry name" value="zf-MYND"/>
    <property type="match status" value="1"/>
</dbReference>
<evidence type="ECO:0000256" key="4">
    <source>
        <dbReference type="PROSITE-ProRule" id="PRU00134"/>
    </source>
</evidence>
<comment type="caution">
    <text evidence="6">The sequence shown here is derived from an EMBL/GenBank/DDBJ whole genome shotgun (WGS) entry which is preliminary data.</text>
</comment>